<evidence type="ECO:0000313" key="2">
    <source>
        <dbReference type="Proteomes" id="UP000248329"/>
    </source>
</evidence>
<organism evidence="1 2">
    <name type="scientific">Candidatus Methanogaster sp</name>
    <dbReference type="NCBI Taxonomy" id="3386292"/>
    <lineage>
        <taxon>Archaea</taxon>
        <taxon>Methanobacteriati</taxon>
        <taxon>Methanobacteriota</taxon>
        <taxon>Stenosarchaea group</taxon>
        <taxon>Methanomicrobia</taxon>
        <taxon>Methanosarcinales</taxon>
        <taxon>ANME-2 cluster</taxon>
        <taxon>Candidatus Methanogasteraceae</taxon>
        <taxon>Candidatus Methanogaster</taxon>
    </lineage>
</organism>
<dbReference type="Proteomes" id="UP000248329">
    <property type="component" value="Unassembled WGS sequence"/>
</dbReference>
<feature type="non-terminal residue" evidence="1">
    <location>
        <position position="1"/>
    </location>
</feature>
<dbReference type="EMBL" id="PQXF01000147">
    <property type="protein sequence ID" value="PXF54888.1"/>
    <property type="molecule type" value="Genomic_DNA"/>
</dbReference>
<gene>
    <name evidence="1" type="ORF">C4B59_17685</name>
</gene>
<evidence type="ECO:0000313" key="1">
    <source>
        <dbReference type="EMBL" id="PXF54888.1"/>
    </source>
</evidence>
<proteinExistence type="predicted"/>
<accession>A0AC61KXK9</accession>
<name>A0AC61KXK9_9EURY</name>
<sequence>RLQQSTIQSHEKHRNGRLTAGAIVVLHPFSRSMGFNPHLHILATVGGFDRHDNFIRQAYIPYGVLSKNMAISGAHPV</sequence>
<protein>
    <submittedName>
        <fullName evidence="1">Uncharacterized protein</fullName>
    </submittedName>
</protein>
<reference evidence="1" key="1">
    <citation type="submission" date="2018-01" db="EMBL/GenBank/DDBJ databases">
        <authorList>
            <person name="Krukenberg V."/>
        </authorList>
    </citation>
    <scope>NUCLEOTIDE SEQUENCE</scope>
    <source>
        <strain evidence="1">E20ANME2</strain>
    </source>
</reference>
<comment type="caution">
    <text evidence="1">The sequence shown here is derived from an EMBL/GenBank/DDBJ whole genome shotgun (WGS) entry which is preliminary data.</text>
</comment>